<dbReference type="EMBL" id="CAJNOR010003258">
    <property type="protein sequence ID" value="CAF1394993.1"/>
    <property type="molecule type" value="Genomic_DNA"/>
</dbReference>
<dbReference type="GO" id="GO:0016620">
    <property type="term" value="F:oxidoreductase activity, acting on the aldehyde or oxo group of donors, NAD or NADP as acceptor"/>
    <property type="evidence" value="ECO:0007669"/>
    <property type="project" value="InterPro"/>
</dbReference>
<evidence type="ECO:0000259" key="1">
    <source>
        <dbReference type="Pfam" id="PF00171"/>
    </source>
</evidence>
<name>A0A815KFN5_ADIRI</name>
<dbReference type="Proteomes" id="UP000663828">
    <property type="component" value="Unassembled WGS sequence"/>
</dbReference>
<comment type="caution">
    <text evidence="2">The sequence shown here is derived from an EMBL/GenBank/DDBJ whole genome shotgun (WGS) entry which is preliminary data.</text>
</comment>
<dbReference type="SUPFAM" id="SSF53720">
    <property type="entry name" value="ALDH-like"/>
    <property type="match status" value="1"/>
</dbReference>
<gene>
    <name evidence="2" type="ORF">XAT740_LOCUS33818</name>
</gene>
<reference evidence="2" key="1">
    <citation type="submission" date="2021-02" db="EMBL/GenBank/DDBJ databases">
        <authorList>
            <person name="Nowell W R."/>
        </authorList>
    </citation>
    <scope>NUCLEOTIDE SEQUENCE</scope>
</reference>
<dbReference type="AlphaFoldDB" id="A0A815KFN5"/>
<evidence type="ECO:0000313" key="3">
    <source>
        <dbReference type="Proteomes" id="UP000663828"/>
    </source>
</evidence>
<sequence>MKPGAKLERDGEHVDVKDHFIQSTIFPNVKDDMKIFRSVMCIFKFDSYDEVIQRANDTTYGLLADAITKDLSRALQFAEQL</sequence>
<evidence type="ECO:0000313" key="2">
    <source>
        <dbReference type="EMBL" id="CAF1394993.1"/>
    </source>
</evidence>
<dbReference type="InterPro" id="IPR016161">
    <property type="entry name" value="Ald_DH/histidinol_DH"/>
</dbReference>
<accession>A0A815KFN5</accession>
<dbReference type="Pfam" id="PF00171">
    <property type="entry name" value="Aldedh"/>
    <property type="match status" value="1"/>
</dbReference>
<dbReference type="InterPro" id="IPR015590">
    <property type="entry name" value="Aldehyde_DH_dom"/>
</dbReference>
<dbReference type="PANTHER" id="PTHR11699">
    <property type="entry name" value="ALDEHYDE DEHYDROGENASE-RELATED"/>
    <property type="match status" value="1"/>
</dbReference>
<organism evidence="2 3">
    <name type="scientific">Adineta ricciae</name>
    <name type="common">Rotifer</name>
    <dbReference type="NCBI Taxonomy" id="249248"/>
    <lineage>
        <taxon>Eukaryota</taxon>
        <taxon>Metazoa</taxon>
        <taxon>Spiralia</taxon>
        <taxon>Gnathifera</taxon>
        <taxon>Rotifera</taxon>
        <taxon>Eurotatoria</taxon>
        <taxon>Bdelloidea</taxon>
        <taxon>Adinetida</taxon>
        <taxon>Adinetidae</taxon>
        <taxon>Adineta</taxon>
    </lineage>
</organism>
<keyword evidence="3" id="KW-1185">Reference proteome</keyword>
<proteinExistence type="predicted"/>
<protein>
    <recommendedName>
        <fullName evidence="1">Aldehyde dehydrogenase domain-containing protein</fullName>
    </recommendedName>
</protein>
<feature type="domain" description="Aldehyde dehydrogenase" evidence="1">
    <location>
        <begin position="3"/>
        <end position="81"/>
    </location>
</feature>
<dbReference type="Gene3D" id="3.40.309.10">
    <property type="entry name" value="Aldehyde Dehydrogenase, Chain A, domain 2"/>
    <property type="match status" value="1"/>
</dbReference>
<dbReference type="InterPro" id="IPR016163">
    <property type="entry name" value="Ald_DH_C"/>
</dbReference>